<dbReference type="PANTHER" id="PTHR36205:SF2">
    <property type="entry name" value="MAJOR FACILITATOR SUPERFAMILY TRANSPORTER"/>
    <property type="match status" value="1"/>
</dbReference>
<keyword evidence="3" id="KW-1185">Reference proteome</keyword>
<evidence type="ECO:0000313" key="2">
    <source>
        <dbReference type="EMBL" id="KAK3325809.1"/>
    </source>
</evidence>
<gene>
    <name evidence="2" type="ORF">B0H66DRAFT_573570</name>
</gene>
<reference evidence="2" key="1">
    <citation type="journal article" date="2023" name="Mol. Phylogenet. Evol.">
        <title>Genome-scale phylogeny and comparative genomics of the fungal order Sordariales.</title>
        <authorList>
            <person name="Hensen N."/>
            <person name="Bonometti L."/>
            <person name="Westerberg I."/>
            <person name="Brannstrom I.O."/>
            <person name="Guillou S."/>
            <person name="Cros-Aarteil S."/>
            <person name="Calhoun S."/>
            <person name="Haridas S."/>
            <person name="Kuo A."/>
            <person name="Mondo S."/>
            <person name="Pangilinan J."/>
            <person name="Riley R."/>
            <person name="LaButti K."/>
            <person name="Andreopoulos B."/>
            <person name="Lipzen A."/>
            <person name="Chen C."/>
            <person name="Yan M."/>
            <person name="Daum C."/>
            <person name="Ng V."/>
            <person name="Clum A."/>
            <person name="Steindorff A."/>
            <person name="Ohm R.A."/>
            <person name="Martin F."/>
            <person name="Silar P."/>
            <person name="Natvig D.O."/>
            <person name="Lalanne C."/>
            <person name="Gautier V."/>
            <person name="Ament-Velasquez S.L."/>
            <person name="Kruys A."/>
            <person name="Hutchinson M.I."/>
            <person name="Powell A.J."/>
            <person name="Barry K."/>
            <person name="Miller A.N."/>
            <person name="Grigoriev I.V."/>
            <person name="Debuchy R."/>
            <person name="Gladieux P."/>
            <person name="Hiltunen Thoren M."/>
            <person name="Johannesson H."/>
        </authorList>
    </citation>
    <scope>NUCLEOTIDE SEQUENCE</scope>
    <source>
        <strain evidence="2">CBS 118394</strain>
    </source>
</reference>
<dbReference type="Pfam" id="PF11885">
    <property type="entry name" value="DUF3405"/>
    <property type="match status" value="1"/>
</dbReference>
<organism evidence="2 3">
    <name type="scientific">Apodospora peruviana</name>
    <dbReference type="NCBI Taxonomy" id="516989"/>
    <lineage>
        <taxon>Eukaryota</taxon>
        <taxon>Fungi</taxon>
        <taxon>Dikarya</taxon>
        <taxon>Ascomycota</taxon>
        <taxon>Pezizomycotina</taxon>
        <taxon>Sordariomycetes</taxon>
        <taxon>Sordariomycetidae</taxon>
        <taxon>Sordariales</taxon>
        <taxon>Lasiosphaeriaceae</taxon>
        <taxon>Apodospora</taxon>
    </lineage>
</organism>
<dbReference type="InterPro" id="IPR021822">
    <property type="entry name" value="DUF3405"/>
</dbReference>
<sequence>MLRAKESRVEDYKDSLSLADSDASFGAERSYVFNPYPKYNSDDWRAAHAEYVPCHDPADAEVEDIHVFKGYPKDFPGPGFGSYNVLGIDQNICYGRHGRLGQYGLEPDKSKDATDWESLDWGKLQNACVERNKARFGSERPPNIFVTTGTEAVNPDAQTLLQVPRRSFHSQRSQDRPLDSARNSSQMTRESRTAVLLRSFTGKEYTDNDKQVIRSLITELNFRSGGEYQVFLFVHVKKAADIWRDNKTYQDTIEAEIPREFWGITVLWNDESVRQLYTNLEEKPSRVHNGQYLSVQMFMQQHREFDYVWNWEMDSRVVGHNYDFVNKLAEFSRKQPRKGLWERNERFYIRDIHGEYDTEFRQTIEGLYGNDIVWGAPKVEGVDAMGPQPPAPTPENDNYEWGVGEDADLITLAPIFNPIDSDWILRNQVWGYPVGTDLPRRATIITQCRLSRRLVDLMHAEDLRGKHVGSEMQPQTVSLLHGLKAVYAPMPVFFDRPWTGAQLARYFNGGPKGASGGPGSAFGWGRERRFEGSTWYFRATPPLRLYNNWMGYEDTGIGGPEWEKVHGPPCLPAMILHPIKDVRPTEPGSATKIDFPYRR</sequence>
<reference evidence="2" key="2">
    <citation type="submission" date="2023-06" db="EMBL/GenBank/DDBJ databases">
        <authorList>
            <consortium name="Lawrence Berkeley National Laboratory"/>
            <person name="Haridas S."/>
            <person name="Hensen N."/>
            <person name="Bonometti L."/>
            <person name="Westerberg I."/>
            <person name="Brannstrom I.O."/>
            <person name="Guillou S."/>
            <person name="Cros-Aarteil S."/>
            <person name="Calhoun S."/>
            <person name="Kuo A."/>
            <person name="Mondo S."/>
            <person name="Pangilinan J."/>
            <person name="Riley R."/>
            <person name="Labutti K."/>
            <person name="Andreopoulos B."/>
            <person name="Lipzen A."/>
            <person name="Chen C."/>
            <person name="Yanf M."/>
            <person name="Daum C."/>
            <person name="Ng V."/>
            <person name="Clum A."/>
            <person name="Steindorff A."/>
            <person name="Ohm R."/>
            <person name="Martin F."/>
            <person name="Silar P."/>
            <person name="Natvig D."/>
            <person name="Lalanne C."/>
            <person name="Gautier V."/>
            <person name="Ament-Velasquez S.L."/>
            <person name="Kruys A."/>
            <person name="Hutchinson M.I."/>
            <person name="Powell A.J."/>
            <person name="Barry K."/>
            <person name="Miller A.N."/>
            <person name="Grigoriev I.V."/>
            <person name="Debuchy R."/>
            <person name="Gladieux P."/>
            <person name="Thoren M.H."/>
            <person name="Johannesson H."/>
        </authorList>
    </citation>
    <scope>NUCLEOTIDE SEQUENCE</scope>
    <source>
        <strain evidence="2">CBS 118394</strain>
    </source>
</reference>
<feature type="region of interest" description="Disordered" evidence="1">
    <location>
        <begin position="161"/>
        <end position="190"/>
    </location>
</feature>
<dbReference type="EMBL" id="JAUEDM010000002">
    <property type="protein sequence ID" value="KAK3325809.1"/>
    <property type="molecule type" value="Genomic_DNA"/>
</dbReference>
<accession>A0AAE0IIX6</accession>
<name>A0AAE0IIX6_9PEZI</name>
<dbReference type="PANTHER" id="PTHR36205">
    <property type="entry name" value="CHROMOSOME 19, WHOLE GENOME SHOTGUN SEQUENCE"/>
    <property type="match status" value="1"/>
</dbReference>
<dbReference type="AlphaFoldDB" id="A0AAE0IIX6"/>
<protein>
    <submittedName>
        <fullName evidence="2">Uncharacterized protein</fullName>
    </submittedName>
</protein>
<comment type="caution">
    <text evidence="2">The sequence shown here is derived from an EMBL/GenBank/DDBJ whole genome shotgun (WGS) entry which is preliminary data.</text>
</comment>
<dbReference type="Proteomes" id="UP001283341">
    <property type="component" value="Unassembled WGS sequence"/>
</dbReference>
<proteinExistence type="predicted"/>
<evidence type="ECO:0000313" key="3">
    <source>
        <dbReference type="Proteomes" id="UP001283341"/>
    </source>
</evidence>
<evidence type="ECO:0000256" key="1">
    <source>
        <dbReference type="SAM" id="MobiDB-lite"/>
    </source>
</evidence>